<dbReference type="SUPFAM" id="SSF50630">
    <property type="entry name" value="Acid proteases"/>
    <property type="match status" value="1"/>
</dbReference>
<dbReference type="GeneID" id="55998276"/>
<dbReference type="InterPro" id="IPR021109">
    <property type="entry name" value="Peptidase_aspartic_dom_sf"/>
</dbReference>
<dbReference type="Proteomes" id="UP000509510">
    <property type="component" value="Chromosome VI"/>
</dbReference>
<dbReference type="Pfam" id="PF00026">
    <property type="entry name" value="Asp"/>
    <property type="match status" value="1"/>
</dbReference>
<dbReference type="CDD" id="cd05471">
    <property type="entry name" value="pepsin_like"/>
    <property type="match status" value="1"/>
</dbReference>
<feature type="active site" evidence="4">
    <location>
        <position position="86"/>
    </location>
</feature>
<keyword evidence="6" id="KW-0732">Signal</keyword>
<comment type="similarity">
    <text evidence="1 5">Belongs to the peptidase A1 family.</text>
</comment>
<dbReference type="PROSITE" id="PS00141">
    <property type="entry name" value="ASP_PROTEASE"/>
    <property type="match status" value="1"/>
</dbReference>
<name>A0A7H8RBD5_TALRU</name>
<dbReference type="InterPro" id="IPR001461">
    <property type="entry name" value="Aspartic_peptidase_A1"/>
</dbReference>
<dbReference type="Gene3D" id="2.40.70.10">
    <property type="entry name" value="Acid Proteases"/>
    <property type="match status" value="2"/>
</dbReference>
<keyword evidence="3 5" id="KW-0378">Hydrolase</keyword>
<accession>A0A7H8RBD5</accession>
<feature type="signal peptide" evidence="6">
    <location>
        <begin position="1"/>
        <end position="17"/>
    </location>
</feature>
<evidence type="ECO:0000259" key="7">
    <source>
        <dbReference type="PROSITE" id="PS51767"/>
    </source>
</evidence>
<evidence type="ECO:0000313" key="9">
    <source>
        <dbReference type="Proteomes" id="UP000509510"/>
    </source>
</evidence>
<evidence type="ECO:0000256" key="2">
    <source>
        <dbReference type="ARBA" id="ARBA00022750"/>
    </source>
</evidence>
<reference evidence="9" key="1">
    <citation type="submission" date="2020-06" db="EMBL/GenBank/DDBJ databases">
        <title>A chromosome-scale genome assembly of Talaromyces rugulosus W13939.</title>
        <authorList>
            <person name="Wang B."/>
            <person name="Guo L."/>
            <person name="Ye K."/>
            <person name="Wang L."/>
        </authorList>
    </citation>
    <scope>NUCLEOTIDE SEQUENCE [LARGE SCALE GENOMIC DNA]</scope>
    <source>
        <strain evidence="9">W13939</strain>
    </source>
</reference>
<feature type="chain" id="PRO_5028867531" description="Peptidase A1 domain-containing protein" evidence="6">
    <location>
        <begin position="18"/>
        <end position="403"/>
    </location>
</feature>
<protein>
    <recommendedName>
        <fullName evidence="7">Peptidase A1 domain-containing protein</fullName>
    </recommendedName>
</protein>
<feature type="domain" description="Peptidase A1" evidence="7">
    <location>
        <begin position="70"/>
        <end position="398"/>
    </location>
</feature>
<organism evidence="8 9">
    <name type="scientific">Talaromyces rugulosus</name>
    <name type="common">Penicillium rugulosum</name>
    <dbReference type="NCBI Taxonomy" id="121627"/>
    <lineage>
        <taxon>Eukaryota</taxon>
        <taxon>Fungi</taxon>
        <taxon>Dikarya</taxon>
        <taxon>Ascomycota</taxon>
        <taxon>Pezizomycotina</taxon>
        <taxon>Eurotiomycetes</taxon>
        <taxon>Eurotiomycetidae</taxon>
        <taxon>Eurotiales</taxon>
        <taxon>Trichocomaceae</taxon>
        <taxon>Talaromyces</taxon>
        <taxon>Talaromyces sect. Islandici</taxon>
    </lineage>
</organism>
<dbReference type="InterPro" id="IPR033121">
    <property type="entry name" value="PEPTIDASE_A1"/>
</dbReference>
<evidence type="ECO:0000256" key="4">
    <source>
        <dbReference type="PIRSR" id="PIRSR601461-1"/>
    </source>
</evidence>
<dbReference type="GO" id="GO:0000324">
    <property type="term" value="C:fungal-type vacuole"/>
    <property type="evidence" value="ECO:0007669"/>
    <property type="project" value="TreeGrafter"/>
</dbReference>
<dbReference type="InterPro" id="IPR001969">
    <property type="entry name" value="Aspartic_peptidase_AS"/>
</dbReference>
<evidence type="ECO:0000256" key="6">
    <source>
        <dbReference type="SAM" id="SignalP"/>
    </source>
</evidence>
<dbReference type="OrthoDB" id="15189at2759"/>
<dbReference type="AlphaFoldDB" id="A0A7H8RBD5"/>
<dbReference type="PRINTS" id="PR00792">
    <property type="entry name" value="PEPSIN"/>
</dbReference>
<dbReference type="PANTHER" id="PTHR47966">
    <property type="entry name" value="BETA-SITE APP-CLEAVING ENZYME, ISOFORM A-RELATED"/>
    <property type="match status" value="1"/>
</dbReference>
<proteinExistence type="inferred from homology"/>
<dbReference type="RefSeq" id="XP_035349800.1">
    <property type="nucleotide sequence ID" value="XM_035493907.1"/>
</dbReference>
<keyword evidence="2 5" id="KW-0064">Aspartyl protease</keyword>
<evidence type="ECO:0000256" key="3">
    <source>
        <dbReference type="ARBA" id="ARBA00022801"/>
    </source>
</evidence>
<dbReference type="KEGG" id="trg:TRUGW13939_10797"/>
<evidence type="ECO:0000313" key="8">
    <source>
        <dbReference type="EMBL" id="QKX63626.1"/>
    </source>
</evidence>
<dbReference type="PROSITE" id="PS51767">
    <property type="entry name" value="PEPTIDASE_A1"/>
    <property type="match status" value="1"/>
</dbReference>
<dbReference type="PANTHER" id="PTHR47966:SF47">
    <property type="entry name" value="ENDOPEPTIDASE, PUTATIVE (AFU_ORTHOLOGUE AFUA_3G01220)-RELATED"/>
    <property type="match status" value="1"/>
</dbReference>
<sequence>MLAHISQLALFLELVSCISIPNQGNSLNLAPAPHHVAVSKHHRREAHSRRSFNKRSNSTLIRPTNSNLQYAVEVKFNGVPRYLLLDTGSSDTWMFGRDFQCLSNTSCNTGPPYTGEIDTITGETFNMVYGNLENVTGEVGYADVSVAGLSVENQEVSVLTEGFWQGDGVLSGVLGVGSSGLTNVFQEPNPADLHPYSPVLESMYNRTGQIDPVFSLALQRGDDAGYLAFGGLPPVDFEHDFASTKIVGVPFGTHGKEREFYAIENSGFELNGKTHNASFRAVVDSGTYANRFPTAVADKINAAFKPPATYLKEYDAYAVPCNATAPELGISIGGKTFYIHPTDMVMPVGQDDICLTSIFRGFDLDPSVYPDGLYIFGDVFLHNVIAVFDIGNEQIHFAPHNNY</sequence>
<dbReference type="EMBL" id="CP055903">
    <property type="protein sequence ID" value="QKX63626.1"/>
    <property type="molecule type" value="Genomic_DNA"/>
</dbReference>
<evidence type="ECO:0000256" key="1">
    <source>
        <dbReference type="ARBA" id="ARBA00007447"/>
    </source>
</evidence>
<feature type="active site" evidence="4">
    <location>
        <position position="284"/>
    </location>
</feature>
<keyword evidence="5" id="KW-0645">Protease</keyword>
<dbReference type="GO" id="GO:0004190">
    <property type="term" value="F:aspartic-type endopeptidase activity"/>
    <property type="evidence" value="ECO:0007669"/>
    <property type="project" value="UniProtKB-KW"/>
</dbReference>
<gene>
    <name evidence="8" type="ORF">TRUGW13939_10797</name>
</gene>
<dbReference type="InterPro" id="IPR034164">
    <property type="entry name" value="Pepsin-like_dom"/>
</dbReference>
<keyword evidence="9" id="KW-1185">Reference proteome</keyword>
<dbReference type="GO" id="GO:0006508">
    <property type="term" value="P:proteolysis"/>
    <property type="evidence" value="ECO:0007669"/>
    <property type="project" value="UniProtKB-KW"/>
</dbReference>
<evidence type="ECO:0000256" key="5">
    <source>
        <dbReference type="RuleBase" id="RU000454"/>
    </source>
</evidence>